<dbReference type="SFLD" id="SFLDG01129">
    <property type="entry name" value="C1.5:_HAD__Beta-PGM__Phosphata"/>
    <property type="match status" value="1"/>
</dbReference>
<reference evidence="1" key="1">
    <citation type="journal article" date="2021" name="PeerJ">
        <title>Extensive microbial diversity within the chicken gut microbiome revealed by metagenomics and culture.</title>
        <authorList>
            <person name="Gilroy R."/>
            <person name="Ravi A."/>
            <person name="Getino M."/>
            <person name="Pursley I."/>
            <person name="Horton D.L."/>
            <person name="Alikhan N.F."/>
            <person name="Baker D."/>
            <person name="Gharbi K."/>
            <person name="Hall N."/>
            <person name="Watson M."/>
            <person name="Adriaenssens E.M."/>
            <person name="Foster-Nyarko E."/>
            <person name="Jarju S."/>
            <person name="Secka A."/>
            <person name="Antonio M."/>
            <person name="Oren A."/>
            <person name="Chaudhuri R.R."/>
            <person name="La Ragione R."/>
            <person name="Hildebrand F."/>
            <person name="Pallen M.J."/>
        </authorList>
    </citation>
    <scope>NUCLEOTIDE SEQUENCE</scope>
    <source>
        <strain evidence="1">A6-441</strain>
    </source>
</reference>
<dbReference type="PANTHER" id="PTHR18901">
    <property type="entry name" value="2-DEOXYGLUCOSE-6-PHOSPHATE PHOSPHATASE 2"/>
    <property type="match status" value="1"/>
</dbReference>
<dbReference type="PANTHER" id="PTHR18901:SF38">
    <property type="entry name" value="PSEUDOURIDINE-5'-PHOSPHATASE"/>
    <property type="match status" value="1"/>
</dbReference>
<protein>
    <submittedName>
        <fullName evidence="1">HAD family phosphatase</fullName>
    </submittedName>
</protein>
<dbReference type="AlphaFoldDB" id="A0A9E2KXU7"/>
<dbReference type="NCBIfam" id="TIGR01549">
    <property type="entry name" value="HAD-SF-IA-v1"/>
    <property type="match status" value="1"/>
</dbReference>
<organism evidence="1 2">
    <name type="scientific">Candidatus Fusobacterium pullicola</name>
    <dbReference type="NCBI Taxonomy" id="2838601"/>
    <lineage>
        <taxon>Bacteria</taxon>
        <taxon>Fusobacteriati</taxon>
        <taxon>Fusobacteriota</taxon>
        <taxon>Fusobacteriia</taxon>
        <taxon>Fusobacteriales</taxon>
        <taxon>Fusobacteriaceae</taxon>
        <taxon>Fusobacterium</taxon>
    </lineage>
</organism>
<sequence length="220" mass="24670">MVKLIIFDMDGVILDSERVANLAWFEVSKKYNLGLTLERLREIKGGTSVRTLGILSGLVGEERAKQVLKDKKEIQLEIMKQEGGVKLKKGVEELLKHIKKIGLKCVVATSTSRESATKLLKDTGVFDYFDDLVFGDEVENGKPAPDIFLKACERFNVKPSEAFVIEDSVLGATAANRAGIKCFVVEDTIQFTKEEDRLAYRKFESLLGVKEFLVDNYTKL</sequence>
<dbReference type="EMBL" id="JAHLFN010000057">
    <property type="protein sequence ID" value="MBU3842492.1"/>
    <property type="molecule type" value="Genomic_DNA"/>
</dbReference>
<dbReference type="InterPro" id="IPR023198">
    <property type="entry name" value="PGP-like_dom2"/>
</dbReference>
<evidence type="ECO:0000313" key="1">
    <source>
        <dbReference type="EMBL" id="MBU3842492.1"/>
    </source>
</evidence>
<proteinExistence type="predicted"/>
<dbReference type="NCBIfam" id="TIGR01509">
    <property type="entry name" value="HAD-SF-IA-v3"/>
    <property type="match status" value="1"/>
</dbReference>
<dbReference type="Pfam" id="PF13419">
    <property type="entry name" value="HAD_2"/>
    <property type="match status" value="1"/>
</dbReference>
<dbReference type="Gene3D" id="3.40.50.1000">
    <property type="entry name" value="HAD superfamily/HAD-like"/>
    <property type="match status" value="1"/>
</dbReference>
<dbReference type="InterPro" id="IPR036412">
    <property type="entry name" value="HAD-like_sf"/>
</dbReference>
<name>A0A9E2KXU7_9FUSO</name>
<dbReference type="InterPro" id="IPR006439">
    <property type="entry name" value="HAD-SF_hydro_IA"/>
</dbReference>
<dbReference type="InterPro" id="IPR023214">
    <property type="entry name" value="HAD_sf"/>
</dbReference>
<reference evidence="1" key="2">
    <citation type="submission" date="2021-04" db="EMBL/GenBank/DDBJ databases">
        <authorList>
            <person name="Gilroy R."/>
        </authorList>
    </citation>
    <scope>NUCLEOTIDE SEQUENCE</scope>
    <source>
        <strain evidence="1">A6-441</strain>
    </source>
</reference>
<dbReference type="SFLD" id="SFLDS00003">
    <property type="entry name" value="Haloacid_Dehalogenase"/>
    <property type="match status" value="1"/>
</dbReference>
<dbReference type="Gene3D" id="1.10.150.240">
    <property type="entry name" value="Putative phosphatase, domain 2"/>
    <property type="match status" value="1"/>
</dbReference>
<evidence type="ECO:0000313" key="2">
    <source>
        <dbReference type="Proteomes" id="UP000724657"/>
    </source>
</evidence>
<dbReference type="Proteomes" id="UP000724657">
    <property type="component" value="Unassembled WGS sequence"/>
</dbReference>
<dbReference type="InterPro" id="IPR041492">
    <property type="entry name" value="HAD_2"/>
</dbReference>
<gene>
    <name evidence="1" type="ORF">IAA47_05850</name>
</gene>
<dbReference type="PRINTS" id="PR00413">
    <property type="entry name" value="HADHALOGNASE"/>
</dbReference>
<dbReference type="SUPFAM" id="SSF56784">
    <property type="entry name" value="HAD-like"/>
    <property type="match status" value="1"/>
</dbReference>
<accession>A0A9E2KXU7</accession>
<dbReference type="SFLD" id="SFLDG01135">
    <property type="entry name" value="C1.5.6:_HAD__Beta-PGM__Phospha"/>
    <property type="match status" value="1"/>
</dbReference>
<comment type="caution">
    <text evidence="1">The sequence shown here is derived from an EMBL/GenBank/DDBJ whole genome shotgun (WGS) entry which is preliminary data.</text>
</comment>